<dbReference type="InterPro" id="IPR009845">
    <property type="entry name" value="DUF1405"/>
</dbReference>
<dbReference type="Pfam" id="PF07187">
    <property type="entry name" value="DUF1405"/>
    <property type="match status" value="1"/>
</dbReference>
<accession>E0IC60</accession>
<dbReference type="STRING" id="717606.PaecuDRAFT_3249"/>
<keyword evidence="3" id="KW-1185">Reference proteome</keyword>
<dbReference type="PANTHER" id="PTHR40042">
    <property type="entry name" value="HYPOTHETICAL MEMBRANE SPANNING PROTEIN"/>
    <property type="match status" value="1"/>
</dbReference>
<organism evidence="2 3">
    <name type="scientific">Paenibacillus curdlanolyticus YK9</name>
    <dbReference type="NCBI Taxonomy" id="717606"/>
    <lineage>
        <taxon>Bacteria</taxon>
        <taxon>Bacillati</taxon>
        <taxon>Bacillota</taxon>
        <taxon>Bacilli</taxon>
        <taxon>Bacillales</taxon>
        <taxon>Paenibacillaceae</taxon>
        <taxon>Paenibacillus</taxon>
    </lineage>
</organism>
<proteinExistence type="predicted"/>
<evidence type="ECO:0000256" key="1">
    <source>
        <dbReference type="SAM" id="Phobius"/>
    </source>
</evidence>
<protein>
    <recommendedName>
        <fullName evidence="4">DUF1405 domain-containing protein</fullName>
    </recommendedName>
</protein>
<evidence type="ECO:0000313" key="3">
    <source>
        <dbReference type="Proteomes" id="UP000005387"/>
    </source>
</evidence>
<feature type="transmembrane region" description="Helical" evidence="1">
    <location>
        <begin position="181"/>
        <end position="204"/>
    </location>
</feature>
<sequence>MPLSWFWSREILMSRRMLWMLLVINILGTIYGYIWYGEQLIQTASEKPIWMLVFVPDSPTASLFFSISLIYMLLYDSPKSKLGQALRSIIEALGVVTSVKYGIWAVAMIVAGSSMGSPTGWQDWMLIGSHLGMAIEGLLYVRFMRVGAIAIGVATGWLLLNDTIDYQFDVFPWLPRPLYDVLPIVCVCTFALTLFSWIVSRAAVAYRDGKTIVRA</sequence>
<gene>
    <name evidence="2" type="ORF">PaecuDRAFT_3249</name>
</gene>
<keyword evidence="1" id="KW-0472">Membrane</keyword>
<dbReference type="OrthoDB" id="152213at2"/>
<feature type="transmembrane region" description="Helical" evidence="1">
    <location>
        <begin position="48"/>
        <end position="74"/>
    </location>
</feature>
<dbReference type="Proteomes" id="UP000005387">
    <property type="component" value="Unassembled WGS sequence"/>
</dbReference>
<feature type="transmembrane region" description="Helical" evidence="1">
    <location>
        <begin position="86"/>
        <end position="112"/>
    </location>
</feature>
<reference evidence="2 3" key="1">
    <citation type="submission" date="2010-07" db="EMBL/GenBank/DDBJ databases">
        <title>The draft genome of Paenibacillus curdlanolyticus YK9.</title>
        <authorList>
            <consortium name="US DOE Joint Genome Institute (JGI-PGF)"/>
            <person name="Lucas S."/>
            <person name="Copeland A."/>
            <person name="Lapidus A."/>
            <person name="Cheng J.-F."/>
            <person name="Bruce D."/>
            <person name="Goodwin L."/>
            <person name="Pitluck S."/>
            <person name="Land M.L."/>
            <person name="Hauser L."/>
            <person name="Chang Y.-J."/>
            <person name="Jeffries C."/>
            <person name="Anderson I.J."/>
            <person name="Johnson E."/>
            <person name="Loganathan U."/>
            <person name="Mulhopadhyay B."/>
            <person name="Kyrpides N."/>
            <person name="Woyke T.J."/>
        </authorList>
    </citation>
    <scope>NUCLEOTIDE SEQUENCE [LARGE SCALE GENOMIC DNA]</scope>
    <source>
        <strain evidence="2 3">YK9</strain>
    </source>
</reference>
<keyword evidence="1" id="KW-0812">Transmembrane</keyword>
<dbReference type="PANTHER" id="PTHR40042:SF1">
    <property type="entry name" value="DUF1405 DOMAIN-CONTAINING PROTEIN"/>
    <property type="match status" value="1"/>
</dbReference>
<feature type="transmembrane region" description="Helical" evidence="1">
    <location>
        <begin position="124"/>
        <end position="141"/>
    </location>
</feature>
<dbReference type="EMBL" id="AEDD01000009">
    <property type="protein sequence ID" value="EFM09746.1"/>
    <property type="molecule type" value="Genomic_DNA"/>
</dbReference>
<keyword evidence="1" id="KW-1133">Transmembrane helix</keyword>
<evidence type="ECO:0008006" key="4">
    <source>
        <dbReference type="Google" id="ProtNLM"/>
    </source>
</evidence>
<dbReference type="AlphaFoldDB" id="E0IC60"/>
<feature type="transmembrane region" description="Helical" evidence="1">
    <location>
        <begin position="146"/>
        <end position="161"/>
    </location>
</feature>
<name>E0IC60_9BACL</name>
<dbReference type="RefSeq" id="WP_006039237.1">
    <property type="nucleotide sequence ID" value="NZ_AEDD01000009.1"/>
</dbReference>
<dbReference type="eggNOG" id="COG4347">
    <property type="taxonomic scope" value="Bacteria"/>
</dbReference>
<feature type="transmembrane region" description="Helical" evidence="1">
    <location>
        <begin position="17"/>
        <end position="36"/>
    </location>
</feature>
<evidence type="ECO:0000313" key="2">
    <source>
        <dbReference type="EMBL" id="EFM09746.1"/>
    </source>
</evidence>